<evidence type="ECO:0000256" key="1">
    <source>
        <dbReference type="SAM" id="MobiDB-lite"/>
    </source>
</evidence>
<dbReference type="InterPro" id="IPR001214">
    <property type="entry name" value="SET_dom"/>
</dbReference>
<evidence type="ECO:0000313" key="3">
    <source>
        <dbReference type="EMBL" id="PAV21865.1"/>
    </source>
</evidence>
<dbReference type="InterPro" id="IPR046341">
    <property type="entry name" value="SET_dom_sf"/>
</dbReference>
<dbReference type="Pfam" id="PF00856">
    <property type="entry name" value="SET"/>
    <property type="match status" value="1"/>
</dbReference>
<accession>A0A286UQW2</accession>
<feature type="region of interest" description="Disordered" evidence="1">
    <location>
        <begin position="142"/>
        <end position="164"/>
    </location>
</feature>
<reference evidence="3 4" key="1">
    <citation type="journal article" date="2017" name="Mol. Ecol.">
        <title>Comparative and population genomic landscape of Phellinus noxius: A hypervariable fungus causing root rot in trees.</title>
        <authorList>
            <person name="Chung C.L."/>
            <person name="Lee T.J."/>
            <person name="Akiba M."/>
            <person name="Lee H.H."/>
            <person name="Kuo T.H."/>
            <person name="Liu D."/>
            <person name="Ke H.M."/>
            <person name="Yokoi T."/>
            <person name="Roa M.B."/>
            <person name="Lu M.J."/>
            <person name="Chang Y.Y."/>
            <person name="Ann P.J."/>
            <person name="Tsai J.N."/>
            <person name="Chen C.Y."/>
            <person name="Tzean S.S."/>
            <person name="Ota Y."/>
            <person name="Hattori T."/>
            <person name="Sahashi N."/>
            <person name="Liou R.F."/>
            <person name="Kikuchi T."/>
            <person name="Tsai I.J."/>
        </authorList>
    </citation>
    <scope>NUCLEOTIDE SEQUENCE [LARGE SCALE GENOMIC DNA]</scope>
    <source>
        <strain evidence="3 4">FFPRI411160</strain>
    </source>
</reference>
<dbReference type="EMBL" id="NBII01000002">
    <property type="protein sequence ID" value="PAV21865.1"/>
    <property type="molecule type" value="Genomic_DNA"/>
</dbReference>
<evidence type="ECO:0000259" key="2">
    <source>
        <dbReference type="Pfam" id="PF00856"/>
    </source>
</evidence>
<gene>
    <name evidence="3" type="ORF">PNOK_0182200</name>
</gene>
<proteinExistence type="predicted"/>
<comment type="caution">
    <text evidence="3">The sequence shown here is derived from an EMBL/GenBank/DDBJ whole genome shotgun (WGS) entry which is preliminary data.</text>
</comment>
<dbReference type="SUPFAM" id="SSF82199">
    <property type="entry name" value="SET domain"/>
    <property type="match status" value="1"/>
</dbReference>
<dbReference type="Gene3D" id="2.170.270.10">
    <property type="entry name" value="SET domain"/>
    <property type="match status" value="1"/>
</dbReference>
<organism evidence="3 4">
    <name type="scientific">Pyrrhoderma noxium</name>
    <dbReference type="NCBI Taxonomy" id="2282107"/>
    <lineage>
        <taxon>Eukaryota</taxon>
        <taxon>Fungi</taxon>
        <taxon>Dikarya</taxon>
        <taxon>Basidiomycota</taxon>
        <taxon>Agaricomycotina</taxon>
        <taxon>Agaricomycetes</taxon>
        <taxon>Hymenochaetales</taxon>
        <taxon>Hymenochaetaceae</taxon>
        <taxon>Pyrrhoderma</taxon>
    </lineage>
</organism>
<feature type="compositionally biased region" description="Polar residues" evidence="1">
    <location>
        <begin position="147"/>
        <end position="164"/>
    </location>
</feature>
<dbReference type="STRING" id="2282107.A0A286UQW2"/>
<dbReference type="Proteomes" id="UP000217199">
    <property type="component" value="Unassembled WGS sequence"/>
</dbReference>
<name>A0A286UQW2_9AGAM</name>
<dbReference type="OrthoDB" id="5792673at2759"/>
<dbReference type="InParanoid" id="A0A286UQW2"/>
<protein>
    <recommendedName>
        <fullName evidence="2">SET domain-containing protein</fullName>
    </recommendedName>
</protein>
<dbReference type="AlphaFoldDB" id="A0A286UQW2"/>
<feature type="domain" description="SET" evidence="2">
    <location>
        <begin position="50"/>
        <end position="127"/>
    </location>
</feature>
<sequence>MTYSQSIPEDVLQFIKGSAHVMQPVDNVTLDAPVVIRRIENPAHPAHGQMGLFAHKKIPSRTFIMDYIGEAHSNERADSDYDLCLYRAQVEDGFVNIGIDAAYMGNEARFINDYRGIRTRPNAIFKERRRVTRFWSLTASRGGMPGNRQNKVSTSLHVPKTNSK</sequence>
<keyword evidence="4" id="KW-1185">Reference proteome</keyword>
<evidence type="ECO:0000313" key="4">
    <source>
        <dbReference type="Proteomes" id="UP000217199"/>
    </source>
</evidence>